<comment type="function">
    <text evidence="6">Ligates lysine onto the cytidine present at position 34 of the AUA codon-specific tRNA(Ile) that contains the anticodon CAU, in an ATP-dependent manner. Cytidine is converted to lysidine, thus changing the amino acid specificity of the tRNA from methionine to isoleucine.</text>
</comment>
<reference evidence="9" key="1">
    <citation type="submission" date="2019-06" db="EMBL/GenBank/DDBJ databases">
        <title>The complete genome of Emcibacter congregatus ZYLT.</title>
        <authorList>
            <person name="Zhao Z."/>
        </authorList>
    </citation>
    <scope>NUCLEOTIDE SEQUENCE [LARGE SCALE GENOMIC DNA]</scope>
    <source>
        <strain evidence="9">MCCC 1A06723</strain>
    </source>
</reference>
<dbReference type="PANTHER" id="PTHR43033">
    <property type="entry name" value="TRNA(ILE)-LYSIDINE SYNTHASE-RELATED"/>
    <property type="match status" value="1"/>
</dbReference>
<sequence>MDEALTTEQFDLLMRDLPGMDLADETVAVAVSGGADSMALALLLADWCRGRGVKLVALSVNHGLRPEASAECEQVHDWLTARQIAHETLTWSKEIPASSIQEQARKIRYELLGARCVELGVKHLFLAHHQDDQAETFLLRLARGSGVDGLAAMRKTAAFPFKPGPIASEQLPLLCRPLLDCSKQQLVDYLTSCGQAWIEDPSNRDLKHNRVQVRGVLAHTTITGLTAARLAETAGRMQAVQDLLERMTGELEEKAVRLEPLGYALIDVAELLAAEREIALRLLARLLKIISGAEFPPRFEKTCNLYNRLAAGNGVDQTIGGCRAVLLPGGSLLLFREEAAIIERREVSAGEQLLWDGRFQIAVPVAGQVGKLGQEGWFTLVRERPKLKQNAVLKYVGPTLPHLKSAAGKQLLPLLLTGEENSAFEAVFHLPADNFAEMR</sequence>
<dbReference type="Proteomes" id="UP000319148">
    <property type="component" value="Unassembled WGS sequence"/>
</dbReference>
<dbReference type="PANTHER" id="PTHR43033:SF5">
    <property type="entry name" value="TRNA(ILE)-LYSIDINE SYNTHETASE"/>
    <property type="match status" value="1"/>
</dbReference>
<keyword evidence="2 6" id="KW-0819">tRNA processing</keyword>
<protein>
    <recommendedName>
        <fullName evidence="6">tRNA(Ile)-lysidine synthase</fullName>
        <ecNumber evidence="6">6.3.4.19</ecNumber>
    </recommendedName>
    <alternativeName>
        <fullName evidence="6">tRNA(Ile)-2-lysyl-cytidine synthase</fullName>
    </alternativeName>
    <alternativeName>
        <fullName evidence="6">tRNA(Ile)-lysidine synthetase</fullName>
    </alternativeName>
</protein>
<keyword evidence="9" id="KW-1185">Reference proteome</keyword>
<evidence type="ECO:0000256" key="2">
    <source>
        <dbReference type="ARBA" id="ARBA00022694"/>
    </source>
</evidence>
<organism evidence="8 9">
    <name type="scientific">Emcibacter nanhaiensis</name>
    <dbReference type="NCBI Taxonomy" id="1505037"/>
    <lineage>
        <taxon>Bacteria</taxon>
        <taxon>Pseudomonadati</taxon>
        <taxon>Pseudomonadota</taxon>
        <taxon>Alphaproteobacteria</taxon>
        <taxon>Emcibacterales</taxon>
        <taxon>Emcibacteraceae</taxon>
        <taxon>Emcibacter</taxon>
    </lineage>
</organism>
<dbReference type="EC" id="6.3.4.19" evidence="6"/>
<comment type="catalytic activity">
    <reaction evidence="5 6">
        <text>cytidine(34) in tRNA(Ile2) + L-lysine + ATP = lysidine(34) in tRNA(Ile2) + AMP + diphosphate + H(+)</text>
        <dbReference type="Rhea" id="RHEA:43744"/>
        <dbReference type="Rhea" id="RHEA-COMP:10625"/>
        <dbReference type="Rhea" id="RHEA-COMP:10670"/>
        <dbReference type="ChEBI" id="CHEBI:15378"/>
        <dbReference type="ChEBI" id="CHEBI:30616"/>
        <dbReference type="ChEBI" id="CHEBI:32551"/>
        <dbReference type="ChEBI" id="CHEBI:33019"/>
        <dbReference type="ChEBI" id="CHEBI:82748"/>
        <dbReference type="ChEBI" id="CHEBI:83665"/>
        <dbReference type="ChEBI" id="CHEBI:456215"/>
        <dbReference type="EC" id="6.3.4.19"/>
    </reaction>
</comment>
<dbReference type="SUPFAM" id="SSF52402">
    <property type="entry name" value="Adenine nucleotide alpha hydrolases-like"/>
    <property type="match status" value="1"/>
</dbReference>
<evidence type="ECO:0000256" key="4">
    <source>
        <dbReference type="ARBA" id="ARBA00022840"/>
    </source>
</evidence>
<comment type="similarity">
    <text evidence="6">Belongs to the tRNA(Ile)-lysidine synthase family.</text>
</comment>
<dbReference type="HAMAP" id="MF_01161">
    <property type="entry name" value="tRNA_Ile_lys_synt"/>
    <property type="match status" value="1"/>
</dbReference>
<evidence type="ECO:0000256" key="3">
    <source>
        <dbReference type="ARBA" id="ARBA00022741"/>
    </source>
</evidence>
<dbReference type="InterPro" id="IPR014729">
    <property type="entry name" value="Rossmann-like_a/b/a_fold"/>
</dbReference>
<dbReference type="AlphaFoldDB" id="A0A501PNG2"/>
<keyword evidence="4 6" id="KW-0067">ATP-binding</keyword>
<dbReference type="InterPro" id="IPR012094">
    <property type="entry name" value="tRNA_Ile_lys_synt"/>
</dbReference>
<gene>
    <name evidence="6 8" type="primary">tilS</name>
    <name evidence="8" type="ORF">FIV46_07195</name>
</gene>
<evidence type="ECO:0000256" key="5">
    <source>
        <dbReference type="ARBA" id="ARBA00048539"/>
    </source>
</evidence>
<dbReference type="NCBIfam" id="TIGR02432">
    <property type="entry name" value="lysidine_TilS_N"/>
    <property type="match status" value="1"/>
</dbReference>
<dbReference type="Gene3D" id="3.40.50.620">
    <property type="entry name" value="HUPs"/>
    <property type="match status" value="1"/>
</dbReference>
<dbReference type="GO" id="GO:0032267">
    <property type="term" value="F:tRNA(Ile)-lysidine synthase activity"/>
    <property type="evidence" value="ECO:0007669"/>
    <property type="project" value="UniProtKB-EC"/>
</dbReference>
<dbReference type="GO" id="GO:0006400">
    <property type="term" value="P:tRNA modification"/>
    <property type="evidence" value="ECO:0007669"/>
    <property type="project" value="UniProtKB-UniRule"/>
</dbReference>
<evidence type="ECO:0000313" key="8">
    <source>
        <dbReference type="EMBL" id="TPD61979.1"/>
    </source>
</evidence>
<dbReference type="GO" id="GO:0005737">
    <property type="term" value="C:cytoplasm"/>
    <property type="evidence" value="ECO:0007669"/>
    <property type="project" value="UniProtKB-SubCell"/>
</dbReference>
<evidence type="ECO:0000313" key="9">
    <source>
        <dbReference type="Proteomes" id="UP000319148"/>
    </source>
</evidence>
<dbReference type="GO" id="GO:0005524">
    <property type="term" value="F:ATP binding"/>
    <property type="evidence" value="ECO:0007669"/>
    <property type="project" value="UniProtKB-UniRule"/>
</dbReference>
<dbReference type="OrthoDB" id="9807403at2"/>
<dbReference type="RefSeq" id="WP_139939889.1">
    <property type="nucleotide sequence ID" value="NZ_JBHSYP010000003.1"/>
</dbReference>
<dbReference type="CDD" id="cd01992">
    <property type="entry name" value="TilS_N"/>
    <property type="match status" value="1"/>
</dbReference>
<evidence type="ECO:0000259" key="7">
    <source>
        <dbReference type="Pfam" id="PF01171"/>
    </source>
</evidence>
<keyword evidence="3 6" id="KW-0547">Nucleotide-binding</keyword>
<dbReference type="EMBL" id="VFIY01000005">
    <property type="protein sequence ID" value="TPD61979.1"/>
    <property type="molecule type" value="Genomic_DNA"/>
</dbReference>
<evidence type="ECO:0000256" key="1">
    <source>
        <dbReference type="ARBA" id="ARBA00022598"/>
    </source>
</evidence>
<comment type="subcellular location">
    <subcellularLocation>
        <location evidence="6">Cytoplasm</location>
    </subcellularLocation>
</comment>
<evidence type="ECO:0000256" key="6">
    <source>
        <dbReference type="HAMAP-Rule" id="MF_01161"/>
    </source>
</evidence>
<accession>A0A501PNG2</accession>
<proteinExistence type="inferred from homology"/>
<comment type="domain">
    <text evidence="6">The N-terminal region contains the highly conserved SGGXDS motif, predicted to be a P-loop motif involved in ATP binding.</text>
</comment>
<feature type="domain" description="tRNA(Ile)-lysidine/2-thiocytidine synthase N-terminal" evidence="7">
    <location>
        <begin position="27"/>
        <end position="214"/>
    </location>
</feature>
<comment type="caution">
    <text evidence="8">The sequence shown here is derived from an EMBL/GenBank/DDBJ whole genome shotgun (WGS) entry which is preliminary data.</text>
</comment>
<dbReference type="InterPro" id="IPR012795">
    <property type="entry name" value="tRNA_Ile_lys_synt_N"/>
</dbReference>
<dbReference type="InterPro" id="IPR011063">
    <property type="entry name" value="TilS/TtcA_N"/>
</dbReference>
<keyword evidence="6" id="KW-0963">Cytoplasm</keyword>
<keyword evidence="1 6" id="KW-0436">Ligase</keyword>
<dbReference type="Pfam" id="PF01171">
    <property type="entry name" value="ATP_bind_3"/>
    <property type="match status" value="1"/>
</dbReference>
<name>A0A501PNG2_9PROT</name>
<feature type="binding site" evidence="6">
    <location>
        <begin position="32"/>
        <end position="37"/>
    </location>
    <ligand>
        <name>ATP</name>
        <dbReference type="ChEBI" id="CHEBI:30616"/>
    </ligand>
</feature>